<name>A0A6C0LB64_9ZZZZ</name>
<accession>A0A6C0LB64</accession>
<protein>
    <recommendedName>
        <fullName evidence="3">DGQHR domain-containing protein</fullName>
    </recommendedName>
</protein>
<evidence type="ECO:0000256" key="1">
    <source>
        <dbReference type="SAM" id="MobiDB-lite"/>
    </source>
</evidence>
<dbReference type="AlphaFoldDB" id="A0A6C0LB64"/>
<sequence>MNHQNAHKYIDSDDESPDNGTRALNINIKSKTVYNIGRNKALIKITARELIQYAGNWIYNREIDKDKVKELKEQYLSNNSNDYFNIMDNDNDSDISPAWIISVVYDKEATGAHKLFVIDGQHRREVIRQLLEEGKIQDTMEIICIMYSIDNCYGENKKMTLELFKKINNNLQLKDSDIPKILVNQIVEGIVDDNELVSDKRKLIRNDVNNPCGVAQEPRINKRELIDIFKNNYHLIENLSSEEVIANLKIILLRIRYKDFENIYTNTPDNQKRYKMARDNDFWLNLKSSPNCNPSEWIKYIAKPNQFHP</sequence>
<evidence type="ECO:0008006" key="3">
    <source>
        <dbReference type="Google" id="ProtNLM"/>
    </source>
</evidence>
<reference evidence="2" key="1">
    <citation type="journal article" date="2020" name="Nature">
        <title>Giant virus diversity and host interactions through global metagenomics.</title>
        <authorList>
            <person name="Schulz F."/>
            <person name="Roux S."/>
            <person name="Paez-Espino D."/>
            <person name="Jungbluth S."/>
            <person name="Walsh D.A."/>
            <person name="Denef V.J."/>
            <person name="McMahon K.D."/>
            <person name="Konstantinidis K.T."/>
            <person name="Eloe-Fadrosh E.A."/>
            <person name="Kyrpides N.C."/>
            <person name="Woyke T."/>
        </authorList>
    </citation>
    <scope>NUCLEOTIDE SEQUENCE</scope>
    <source>
        <strain evidence="2">GVMAG-M-3300027769-26</strain>
    </source>
</reference>
<dbReference type="EMBL" id="MN740460">
    <property type="protein sequence ID" value="QHU27667.1"/>
    <property type="molecule type" value="Genomic_DNA"/>
</dbReference>
<proteinExistence type="predicted"/>
<organism evidence="2">
    <name type="scientific">viral metagenome</name>
    <dbReference type="NCBI Taxonomy" id="1070528"/>
    <lineage>
        <taxon>unclassified sequences</taxon>
        <taxon>metagenomes</taxon>
        <taxon>organismal metagenomes</taxon>
    </lineage>
</organism>
<evidence type="ECO:0000313" key="2">
    <source>
        <dbReference type="EMBL" id="QHU27667.1"/>
    </source>
</evidence>
<feature type="region of interest" description="Disordered" evidence="1">
    <location>
        <begin position="1"/>
        <end position="20"/>
    </location>
</feature>